<dbReference type="GO" id="GO:0018114">
    <property type="term" value="F:threonine racemase activity"/>
    <property type="evidence" value="ECO:0007669"/>
    <property type="project" value="TreeGrafter"/>
</dbReference>
<dbReference type="Proteomes" id="UP000315889">
    <property type="component" value="Unassembled WGS sequence"/>
</dbReference>
<keyword evidence="5" id="KW-0460">Magnesium</keyword>
<dbReference type="GO" id="GO:0070179">
    <property type="term" value="P:D-serine biosynthetic process"/>
    <property type="evidence" value="ECO:0007669"/>
    <property type="project" value="TreeGrafter"/>
</dbReference>
<evidence type="ECO:0000313" key="9">
    <source>
        <dbReference type="EMBL" id="RZO21118.1"/>
    </source>
</evidence>
<dbReference type="InterPro" id="IPR036052">
    <property type="entry name" value="TrpB-like_PALP_sf"/>
</dbReference>
<evidence type="ECO:0000256" key="3">
    <source>
        <dbReference type="ARBA" id="ARBA00001936"/>
    </source>
</evidence>
<feature type="domain" description="Tryptophan synthase beta chain-like PALP" evidence="8">
    <location>
        <begin position="16"/>
        <end position="306"/>
    </location>
</feature>
<proteinExistence type="predicted"/>
<dbReference type="GO" id="GO:0030378">
    <property type="term" value="F:serine racemase activity"/>
    <property type="evidence" value="ECO:0007669"/>
    <property type="project" value="TreeGrafter"/>
</dbReference>
<dbReference type="GO" id="GO:0000287">
    <property type="term" value="F:magnesium ion binding"/>
    <property type="evidence" value="ECO:0007669"/>
    <property type="project" value="TreeGrafter"/>
</dbReference>
<evidence type="ECO:0000256" key="5">
    <source>
        <dbReference type="ARBA" id="ARBA00022842"/>
    </source>
</evidence>
<evidence type="ECO:0000256" key="1">
    <source>
        <dbReference type="ARBA" id="ARBA00001913"/>
    </source>
</evidence>
<name>A0A520MIR5_9GAMM</name>
<dbReference type="GO" id="GO:0005524">
    <property type="term" value="F:ATP binding"/>
    <property type="evidence" value="ECO:0007669"/>
    <property type="project" value="TreeGrafter"/>
</dbReference>
<dbReference type="GO" id="GO:0030170">
    <property type="term" value="F:pyridoxal phosphate binding"/>
    <property type="evidence" value="ECO:0007669"/>
    <property type="project" value="InterPro"/>
</dbReference>
<sequence length="316" mass="33672">MKLTIEDIQQAHERIKPYIHCTPILQSAQLNKIFGCELFFKADNFQKVGAFKARGACNAVFSMDQDSLSKGVITHSSGNHGAALAWAAALRQTPCTVVMPENAPQAKKDAVISYGATVVYCEPTMAAREATVTNLMAQSGASLVHPYDDNRIIVGQGTAALETLSQIEQPIDMLMAPVGGGGLLGGSAVVVKQSSESGSTLVVGAEPEMANDAWQGYKSGVRVAKFAPNTIADGLRATLGVRNFEIITEQVDDILLASEARIVEAMKLIWSRLKIIVEPSAAVPLAAIMDQPEGFHGKRVAIILSGGNLDLDDLPW</sequence>
<keyword evidence="7" id="KW-0456">Lyase</keyword>
<organism evidence="9 10">
    <name type="scientific">SAR92 clade bacterium</name>
    <dbReference type="NCBI Taxonomy" id="2315479"/>
    <lineage>
        <taxon>Bacteria</taxon>
        <taxon>Pseudomonadati</taxon>
        <taxon>Pseudomonadota</taxon>
        <taxon>Gammaproteobacteria</taxon>
        <taxon>Cellvibrionales</taxon>
        <taxon>Porticoccaceae</taxon>
        <taxon>SAR92 clade</taxon>
    </lineage>
</organism>
<evidence type="ECO:0000313" key="10">
    <source>
        <dbReference type="Proteomes" id="UP000315889"/>
    </source>
</evidence>
<accession>A0A520MIR5</accession>
<dbReference type="EMBL" id="SHBP01000002">
    <property type="protein sequence ID" value="RZO21118.1"/>
    <property type="molecule type" value="Genomic_DNA"/>
</dbReference>
<keyword evidence="6" id="KW-0663">Pyridoxal phosphate</keyword>
<evidence type="ECO:0000256" key="4">
    <source>
        <dbReference type="ARBA" id="ARBA00001946"/>
    </source>
</evidence>
<dbReference type="PANTHER" id="PTHR43050">
    <property type="entry name" value="SERINE / THREONINE RACEMASE FAMILY MEMBER"/>
    <property type="match status" value="1"/>
</dbReference>
<dbReference type="FunFam" id="3.40.50.1100:FF:000041">
    <property type="entry name" value="Threonine ammonia-lyase, variant"/>
    <property type="match status" value="1"/>
</dbReference>
<dbReference type="InterPro" id="IPR000634">
    <property type="entry name" value="Ser/Thr_deHydtase_PyrdxlP-BS"/>
</dbReference>
<comment type="cofactor">
    <cofactor evidence="3">
        <name>Mn(2+)</name>
        <dbReference type="ChEBI" id="CHEBI:29035"/>
    </cofactor>
</comment>
<evidence type="ECO:0000256" key="6">
    <source>
        <dbReference type="ARBA" id="ARBA00022898"/>
    </source>
</evidence>
<dbReference type="InterPro" id="IPR001926">
    <property type="entry name" value="TrpB-like_PALP"/>
</dbReference>
<evidence type="ECO:0000259" key="8">
    <source>
        <dbReference type="Pfam" id="PF00291"/>
    </source>
</evidence>
<comment type="cofactor">
    <cofactor evidence="4">
        <name>Mg(2+)</name>
        <dbReference type="ChEBI" id="CHEBI:18420"/>
    </cofactor>
</comment>
<comment type="cofactor">
    <cofactor evidence="1">
        <name>Ca(2+)</name>
        <dbReference type="ChEBI" id="CHEBI:29108"/>
    </cofactor>
</comment>
<dbReference type="Pfam" id="PF00291">
    <property type="entry name" value="PALP"/>
    <property type="match status" value="1"/>
</dbReference>
<dbReference type="PANTHER" id="PTHR43050:SF1">
    <property type="entry name" value="SERINE RACEMASE"/>
    <property type="match status" value="1"/>
</dbReference>
<comment type="cofactor">
    <cofactor evidence="2">
        <name>pyridoxal 5'-phosphate</name>
        <dbReference type="ChEBI" id="CHEBI:597326"/>
    </cofactor>
</comment>
<dbReference type="PROSITE" id="PS00165">
    <property type="entry name" value="DEHYDRATASE_SER_THR"/>
    <property type="match status" value="1"/>
</dbReference>
<dbReference type="GO" id="GO:0003941">
    <property type="term" value="F:L-serine ammonia-lyase activity"/>
    <property type="evidence" value="ECO:0007669"/>
    <property type="project" value="TreeGrafter"/>
</dbReference>
<dbReference type="SUPFAM" id="SSF53686">
    <property type="entry name" value="Tryptophan synthase beta subunit-like PLP-dependent enzymes"/>
    <property type="match status" value="1"/>
</dbReference>
<evidence type="ECO:0000256" key="7">
    <source>
        <dbReference type="ARBA" id="ARBA00023239"/>
    </source>
</evidence>
<comment type="caution">
    <text evidence="9">The sequence shown here is derived from an EMBL/GenBank/DDBJ whole genome shotgun (WGS) entry which is preliminary data.</text>
</comment>
<reference evidence="9 10" key="1">
    <citation type="submission" date="2019-02" db="EMBL/GenBank/DDBJ databases">
        <title>Prokaryotic population dynamics and viral predation in marine succession experiment using metagenomics: the confinement effect.</title>
        <authorList>
            <person name="Haro-Moreno J.M."/>
            <person name="Rodriguez-Valera F."/>
            <person name="Lopez-Perez M."/>
        </authorList>
    </citation>
    <scope>NUCLEOTIDE SEQUENCE [LARGE SCALE GENOMIC DNA]</scope>
    <source>
        <strain evidence="9">MED-G170</strain>
    </source>
</reference>
<evidence type="ECO:0000256" key="2">
    <source>
        <dbReference type="ARBA" id="ARBA00001933"/>
    </source>
</evidence>
<gene>
    <name evidence="9" type="ORF">EVB03_02515</name>
</gene>
<dbReference type="AlphaFoldDB" id="A0A520MIR5"/>
<dbReference type="CDD" id="cd01562">
    <property type="entry name" value="Thr-dehyd"/>
    <property type="match status" value="1"/>
</dbReference>
<dbReference type="Gene3D" id="3.40.50.1100">
    <property type="match status" value="2"/>
</dbReference>
<protein>
    <submittedName>
        <fullName evidence="9">Pyridoxal-phosphate dependent enzyme</fullName>
    </submittedName>
</protein>